<protein>
    <submittedName>
        <fullName evidence="4">Site-determining protein</fullName>
    </submittedName>
</protein>
<organism evidence="4 5">
    <name type="scientific">Steroidobacter agaridevorans</name>
    <dbReference type="NCBI Taxonomy" id="2695856"/>
    <lineage>
        <taxon>Bacteria</taxon>
        <taxon>Pseudomonadati</taxon>
        <taxon>Pseudomonadota</taxon>
        <taxon>Gammaproteobacteria</taxon>
        <taxon>Steroidobacterales</taxon>
        <taxon>Steroidobacteraceae</taxon>
        <taxon>Steroidobacter</taxon>
    </lineage>
</organism>
<dbReference type="InterPro" id="IPR025501">
    <property type="entry name" value="MinD_FleN"/>
</dbReference>
<name>A0A829YK75_9GAMM</name>
<evidence type="ECO:0000313" key="4">
    <source>
        <dbReference type="EMBL" id="GFE83188.1"/>
    </source>
</evidence>
<dbReference type="AlphaFoldDB" id="A0A829YK75"/>
<dbReference type="GO" id="GO:0005829">
    <property type="term" value="C:cytosol"/>
    <property type="evidence" value="ECO:0007669"/>
    <property type="project" value="TreeGrafter"/>
</dbReference>
<comment type="caution">
    <text evidence="4">The sequence shown here is derived from an EMBL/GenBank/DDBJ whole genome shotgun (WGS) entry which is preliminary data.</text>
</comment>
<evidence type="ECO:0000256" key="1">
    <source>
        <dbReference type="ARBA" id="ARBA00022741"/>
    </source>
</evidence>
<keyword evidence="2 3" id="KW-0067">ATP-binding</keyword>
<dbReference type="PANTHER" id="PTHR43384:SF4">
    <property type="entry name" value="CELLULOSE BIOSYNTHESIS PROTEIN BCSQ-RELATED"/>
    <property type="match status" value="1"/>
</dbReference>
<dbReference type="Gene3D" id="3.40.50.300">
    <property type="entry name" value="P-loop containing nucleotide triphosphate hydrolases"/>
    <property type="match status" value="1"/>
</dbReference>
<proteinExistence type="predicted"/>
<dbReference type="InterPro" id="IPR050625">
    <property type="entry name" value="ParA/MinD_ATPase"/>
</dbReference>
<dbReference type="GO" id="GO:0016887">
    <property type="term" value="F:ATP hydrolysis activity"/>
    <property type="evidence" value="ECO:0007669"/>
    <property type="project" value="TreeGrafter"/>
</dbReference>
<keyword evidence="1 3" id="KW-0547">Nucleotide-binding</keyword>
<dbReference type="InterPro" id="IPR027417">
    <property type="entry name" value="P-loop_NTPase"/>
</dbReference>
<dbReference type="EMBL" id="BLJN01000005">
    <property type="protein sequence ID" value="GFE83188.1"/>
    <property type="molecule type" value="Genomic_DNA"/>
</dbReference>
<reference evidence="5" key="1">
    <citation type="submission" date="2020-01" db="EMBL/GenBank/DDBJ databases">
        <title>'Steroidobacter agaridevorans' sp. nov., agar-degrading bacteria isolated from rhizosphere soils.</title>
        <authorList>
            <person name="Ikenaga M."/>
            <person name="Kataoka M."/>
            <person name="Murouchi A."/>
            <person name="Katsuragi S."/>
            <person name="Sakai M."/>
        </authorList>
    </citation>
    <scope>NUCLEOTIDE SEQUENCE [LARGE SCALE GENOMIC DNA]</scope>
    <source>
        <strain evidence="5">YU21-B</strain>
    </source>
</reference>
<evidence type="ECO:0000256" key="3">
    <source>
        <dbReference type="PIRSR" id="PIRSR003092-1"/>
    </source>
</evidence>
<accession>A0A829YK75</accession>
<dbReference type="GO" id="GO:0051782">
    <property type="term" value="P:negative regulation of cell division"/>
    <property type="evidence" value="ECO:0007669"/>
    <property type="project" value="TreeGrafter"/>
</dbReference>
<dbReference type="GO" id="GO:0009898">
    <property type="term" value="C:cytoplasmic side of plasma membrane"/>
    <property type="evidence" value="ECO:0007669"/>
    <property type="project" value="TreeGrafter"/>
</dbReference>
<evidence type="ECO:0000313" key="5">
    <source>
        <dbReference type="Proteomes" id="UP000445000"/>
    </source>
</evidence>
<dbReference type="Pfam" id="PF10609">
    <property type="entry name" value="ParA"/>
    <property type="match status" value="1"/>
</dbReference>
<dbReference type="InterPro" id="IPR033756">
    <property type="entry name" value="YlxH/NBP35"/>
</dbReference>
<dbReference type="PIRSF" id="PIRSF003092">
    <property type="entry name" value="MinD"/>
    <property type="match status" value="1"/>
</dbReference>
<dbReference type="InterPro" id="IPR033875">
    <property type="entry name" value="FlhG"/>
</dbReference>
<keyword evidence="5" id="KW-1185">Reference proteome</keyword>
<dbReference type="Proteomes" id="UP000445000">
    <property type="component" value="Unassembled WGS sequence"/>
</dbReference>
<evidence type="ECO:0000256" key="2">
    <source>
        <dbReference type="ARBA" id="ARBA00022840"/>
    </source>
</evidence>
<dbReference type="SUPFAM" id="SSF52540">
    <property type="entry name" value="P-loop containing nucleoside triphosphate hydrolases"/>
    <property type="match status" value="1"/>
</dbReference>
<dbReference type="RefSeq" id="WP_161814788.1">
    <property type="nucleotide sequence ID" value="NZ_BLJN01000005.1"/>
</dbReference>
<gene>
    <name evidence="4" type="primary">fleN</name>
    <name evidence="4" type="ORF">GCM10011487_51880</name>
</gene>
<feature type="binding site" evidence="3">
    <location>
        <begin position="27"/>
        <end position="34"/>
    </location>
    <ligand>
        <name>ATP</name>
        <dbReference type="ChEBI" id="CHEBI:30616"/>
    </ligand>
</feature>
<dbReference type="GO" id="GO:0005524">
    <property type="term" value="F:ATP binding"/>
    <property type="evidence" value="ECO:0007669"/>
    <property type="project" value="UniProtKB-KW"/>
</dbReference>
<sequence>MDSIQSIGLQRAANPGPVQVIAVTGGKGGVGKTSVSVNLATALASTGRRVMLLDGDLGLANVDVFLGLSPRYTMAHVLNGERTLEEIILESPHGIQVVPGASGVAELANLSAAGHLGLVQAFSAISSRVDTLIVDTSAGIAHSVVQFTQAAQHVLLVVCDEPASMTDAYALAKVLSRNHGVNKFQVVANMARAPGEGAGLFEKLQKVTSRFLDVTLEYVGEIPEDPYLRRSIREQRPVVSAFPASPASRAFKKLALKADKWPVPEGPRGNLEFFVERLVRRPQVRLEVVK</sequence>
<dbReference type="PANTHER" id="PTHR43384">
    <property type="entry name" value="SEPTUM SITE-DETERMINING PROTEIN MIND HOMOLOG, CHLOROPLASTIC-RELATED"/>
    <property type="match status" value="1"/>
</dbReference>
<dbReference type="CDD" id="cd02038">
    <property type="entry name" value="FlhG-like"/>
    <property type="match status" value="1"/>
</dbReference>